<dbReference type="PANTHER" id="PTHR10224:SF5">
    <property type="entry name" value="GLUTAMINE AMIDOTRANSFERASE LIKE CLASS 1 DOMAIN CONTAINING 3A-LIKE1-RELATED"/>
    <property type="match status" value="1"/>
</dbReference>
<dbReference type="Gene3D" id="3.40.50.880">
    <property type="match status" value="1"/>
</dbReference>
<dbReference type="Proteomes" id="UP000694553">
    <property type="component" value="Unassembled WGS sequence"/>
</dbReference>
<evidence type="ECO:0000313" key="2">
    <source>
        <dbReference type="Ensembl" id="ENSCMUP00000032013.1"/>
    </source>
</evidence>
<reference evidence="3" key="1">
    <citation type="submission" date="2019-10" db="EMBL/GenBank/DDBJ databases">
        <title>Corvus moneduloides (New Caledonian crow) genome, bCorMon1, primary haplotype.</title>
        <authorList>
            <person name="Rutz C."/>
            <person name="Fungtammasan C."/>
            <person name="Mountcastle J."/>
            <person name="Formenti G."/>
            <person name="Chow W."/>
            <person name="Howe K."/>
            <person name="Steele M.P."/>
            <person name="Fernandes J."/>
            <person name="Gilbert M.T.P."/>
            <person name="Fedrigo O."/>
            <person name="Jarvis E.D."/>
            <person name="Gemmell N."/>
        </authorList>
    </citation>
    <scope>NUCLEOTIDE SEQUENCE [LARGE SCALE GENOMIC DNA]</scope>
</reference>
<name>A0A8U7MAE8_CORMO</name>
<proteinExistence type="predicted"/>
<sequence>MPLAFQISSCIARRPPLACTAAEDTDGGGARQRRRGRRRNRSGDGAARPGPAAWSSLFPGLRGGCHGEIHEASAALVHLSRGGAEVAGSGGQRDVSQSPKRKSSEEKRNVLVESARLARGNIQDLAELKASEFDAVIFPGSCENFTTYLWTRALARVQNLGQNSITWQCLNFRASENVVRIAGYQVDYVPYQM</sequence>
<feature type="region of interest" description="Disordered" evidence="1">
    <location>
        <begin position="85"/>
        <end position="108"/>
    </location>
</feature>
<evidence type="ECO:0000256" key="1">
    <source>
        <dbReference type="SAM" id="MobiDB-lite"/>
    </source>
</evidence>
<dbReference type="PANTHER" id="PTHR10224">
    <property type="entry name" value="ES1 PROTEIN HOMOLOG, MITOCHONDRIAL"/>
    <property type="match status" value="1"/>
</dbReference>
<reference evidence="2" key="3">
    <citation type="submission" date="2025-09" db="UniProtKB">
        <authorList>
            <consortium name="Ensembl"/>
        </authorList>
    </citation>
    <scope>IDENTIFICATION</scope>
</reference>
<feature type="compositionally biased region" description="Basic residues" evidence="1">
    <location>
        <begin position="31"/>
        <end position="40"/>
    </location>
</feature>
<reference evidence="2" key="2">
    <citation type="submission" date="2025-08" db="UniProtKB">
        <authorList>
            <consortium name="Ensembl"/>
        </authorList>
    </citation>
    <scope>IDENTIFICATION</scope>
</reference>
<evidence type="ECO:0000313" key="3">
    <source>
        <dbReference type="Proteomes" id="UP000694553"/>
    </source>
</evidence>
<dbReference type="InterPro" id="IPR029062">
    <property type="entry name" value="Class_I_gatase-like"/>
</dbReference>
<keyword evidence="3" id="KW-1185">Reference proteome</keyword>
<dbReference type="Ensembl" id="ENSCMUT00000036836.1">
    <property type="protein sequence ID" value="ENSCMUP00000032013.1"/>
    <property type="gene ID" value="ENSCMUG00000015550.2"/>
</dbReference>
<protein>
    <submittedName>
        <fullName evidence="2">Uncharacterized protein</fullName>
    </submittedName>
</protein>
<feature type="region of interest" description="Disordered" evidence="1">
    <location>
        <begin position="20"/>
        <end position="53"/>
    </location>
</feature>
<accession>A0A8U7MAE8</accession>
<organism evidence="2 3">
    <name type="scientific">Corvus moneduloides</name>
    <name type="common">New Caledonian crow</name>
    <dbReference type="NCBI Taxonomy" id="1196302"/>
    <lineage>
        <taxon>Eukaryota</taxon>
        <taxon>Metazoa</taxon>
        <taxon>Chordata</taxon>
        <taxon>Craniata</taxon>
        <taxon>Vertebrata</taxon>
        <taxon>Euteleostomi</taxon>
        <taxon>Archelosauria</taxon>
        <taxon>Archosauria</taxon>
        <taxon>Dinosauria</taxon>
        <taxon>Saurischia</taxon>
        <taxon>Theropoda</taxon>
        <taxon>Coelurosauria</taxon>
        <taxon>Aves</taxon>
        <taxon>Neognathae</taxon>
        <taxon>Neoaves</taxon>
        <taxon>Telluraves</taxon>
        <taxon>Australaves</taxon>
        <taxon>Passeriformes</taxon>
        <taxon>Corvoidea</taxon>
        <taxon>Corvidae</taxon>
        <taxon>Corvus</taxon>
    </lineage>
</organism>
<dbReference type="SUPFAM" id="SSF52317">
    <property type="entry name" value="Class I glutamine amidotransferase-like"/>
    <property type="match status" value="1"/>
</dbReference>
<dbReference type="AlphaFoldDB" id="A0A8U7MAE8"/>